<dbReference type="Proteomes" id="UP000256388">
    <property type="component" value="Unassembled WGS sequence"/>
</dbReference>
<evidence type="ECO:0000313" key="2">
    <source>
        <dbReference type="Proteomes" id="UP000256388"/>
    </source>
</evidence>
<dbReference type="OrthoDB" id="3390394at2"/>
<dbReference type="RefSeq" id="WP_116225400.1">
    <property type="nucleotide sequence ID" value="NZ_AP018437.1"/>
</dbReference>
<evidence type="ECO:0008006" key="3">
    <source>
        <dbReference type="Google" id="ProtNLM"/>
    </source>
</evidence>
<name>A0A347ZPC2_9CHLR</name>
<gene>
    <name evidence="1" type="ORF">DFR64_2130</name>
</gene>
<dbReference type="AlphaFoldDB" id="A0A347ZPC2"/>
<reference evidence="1 2" key="1">
    <citation type="submission" date="2018-08" db="EMBL/GenBank/DDBJ databases">
        <title>Genomic Encyclopedia of Type Strains, Phase IV (KMG-IV): sequencing the most valuable type-strain genomes for metagenomic binning, comparative biology and taxonomic classification.</title>
        <authorList>
            <person name="Goeker M."/>
        </authorList>
    </citation>
    <scope>NUCLEOTIDE SEQUENCE [LARGE SCALE GENOMIC DNA]</scope>
    <source>
        <strain evidence="1 2">DSM 23923</strain>
    </source>
</reference>
<accession>A0A347ZPC2</accession>
<proteinExistence type="predicted"/>
<comment type="caution">
    <text evidence="1">The sequence shown here is derived from an EMBL/GenBank/DDBJ whole genome shotgun (WGS) entry which is preliminary data.</text>
</comment>
<organism evidence="1 2">
    <name type="scientific">Pelolinea submarina</name>
    <dbReference type="NCBI Taxonomy" id="913107"/>
    <lineage>
        <taxon>Bacteria</taxon>
        <taxon>Bacillati</taxon>
        <taxon>Chloroflexota</taxon>
        <taxon>Anaerolineae</taxon>
        <taxon>Anaerolineales</taxon>
        <taxon>Anaerolineaceae</taxon>
        <taxon>Pelolinea</taxon>
    </lineage>
</organism>
<keyword evidence="2" id="KW-1185">Reference proteome</keyword>
<sequence length="222" mass="24156">MSLNPIWVFLEIGQTRTFAVVPHWPGWCRSGGSEDAALRALLEYAPRYAQALTGSGLEFPDALSLIDLQVEGKVVGNATTDFGAPAMPLPPDDLLVSEDELAYMQVLLAASWAAFDRAAQAAEGKSMRTGPRGGGRDLAKMVAHVGEAELAYLSKLGGKMPLDSRDDQTRRRVMLETLAASVQGGIPAVGPRGGGRWTPRFFVRRTAWHTLDHAWEIEDRIE</sequence>
<evidence type="ECO:0000313" key="1">
    <source>
        <dbReference type="EMBL" id="REG08755.1"/>
    </source>
</evidence>
<protein>
    <recommendedName>
        <fullName evidence="3">DinB family protein</fullName>
    </recommendedName>
</protein>
<dbReference type="EMBL" id="QUMS01000002">
    <property type="protein sequence ID" value="REG08755.1"/>
    <property type="molecule type" value="Genomic_DNA"/>
</dbReference>